<protein>
    <submittedName>
        <fullName evidence="1">Uncharacterized protein</fullName>
    </submittedName>
</protein>
<accession>A0ABD1YJY4</accession>
<dbReference type="Proteomes" id="UP001605036">
    <property type="component" value="Unassembled WGS sequence"/>
</dbReference>
<gene>
    <name evidence="1" type="ORF">R1flu_015646</name>
</gene>
<keyword evidence="2" id="KW-1185">Reference proteome</keyword>
<evidence type="ECO:0000313" key="1">
    <source>
        <dbReference type="EMBL" id="KAL2630960.1"/>
    </source>
</evidence>
<name>A0ABD1YJY4_9MARC</name>
<organism evidence="1 2">
    <name type="scientific">Riccia fluitans</name>
    <dbReference type="NCBI Taxonomy" id="41844"/>
    <lineage>
        <taxon>Eukaryota</taxon>
        <taxon>Viridiplantae</taxon>
        <taxon>Streptophyta</taxon>
        <taxon>Embryophyta</taxon>
        <taxon>Marchantiophyta</taxon>
        <taxon>Marchantiopsida</taxon>
        <taxon>Marchantiidae</taxon>
        <taxon>Marchantiales</taxon>
        <taxon>Ricciaceae</taxon>
        <taxon>Riccia</taxon>
    </lineage>
</organism>
<dbReference type="EMBL" id="JBHFFA010000004">
    <property type="protein sequence ID" value="KAL2630960.1"/>
    <property type="molecule type" value="Genomic_DNA"/>
</dbReference>
<proteinExistence type="predicted"/>
<comment type="caution">
    <text evidence="1">The sequence shown here is derived from an EMBL/GenBank/DDBJ whole genome shotgun (WGS) entry which is preliminary data.</text>
</comment>
<sequence>MGRYYVYDFGTEQNCWIVIVEQGTDSDGAVATLDGLSTTRVELVLSWFYLALFRKIGSPPGPPPAPPPDLKACAIASSSSTGSREARLASACVARRTALPRCLASNSRI</sequence>
<evidence type="ECO:0000313" key="2">
    <source>
        <dbReference type="Proteomes" id="UP001605036"/>
    </source>
</evidence>
<dbReference type="AlphaFoldDB" id="A0ABD1YJY4"/>
<reference evidence="1 2" key="1">
    <citation type="submission" date="2024-09" db="EMBL/GenBank/DDBJ databases">
        <title>Chromosome-scale assembly of Riccia fluitans.</title>
        <authorList>
            <person name="Paukszto L."/>
            <person name="Sawicki J."/>
            <person name="Karawczyk K."/>
            <person name="Piernik-Szablinska J."/>
            <person name="Szczecinska M."/>
            <person name="Mazdziarz M."/>
        </authorList>
    </citation>
    <scope>NUCLEOTIDE SEQUENCE [LARGE SCALE GENOMIC DNA]</scope>
    <source>
        <strain evidence="1">Rf_01</strain>
        <tissue evidence="1">Aerial parts of the thallus</tissue>
    </source>
</reference>